<dbReference type="PANTHER" id="PTHR30545:SF2">
    <property type="entry name" value="SUGAR FERMENTATION STIMULATION PROTEIN A"/>
    <property type="match status" value="1"/>
</dbReference>
<evidence type="ECO:0000259" key="2">
    <source>
        <dbReference type="Pfam" id="PF17746"/>
    </source>
</evidence>
<dbReference type="Gene3D" id="3.40.1350.60">
    <property type="match status" value="1"/>
</dbReference>
<dbReference type="NCBIfam" id="TIGR00230">
    <property type="entry name" value="sfsA"/>
    <property type="match status" value="1"/>
</dbReference>
<dbReference type="InterPro" id="IPR005224">
    <property type="entry name" value="SfsA"/>
</dbReference>
<dbReference type="Pfam" id="PF03749">
    <property type="entry name" value="SfsA"/>
    <property type="match status" value="1"/>
</dbReference>
<evidence type="ECO:0000259" key="1">
    <source>
        <dbReference type="Pfam" id="PF03749"/>
    </source>
</evidence>
<feature type="domain" description="SfsA N-terminal OB" evidence="2">
    <location>
        <begin position="13"/>
        <end position="78"/>
    </location>
</feature>
<dbReference type="Gene3D" id="2.40.50.580">
    <property type="match status" value="1"/>
</dbReference>
<accession>A0A381NDP2</accession>
<name>A0A381NDP2_9ZZZZ</name>
<evidence type="ECO:0008006" key="4">
    <source>
        <dbReference type="Google" id="ProtNLM"/>
    </source>
</evidence>
<sequence length="235" mass="26524">MKIEGPLIPGKFVERPNRFITLVEVEGKIVRSHLPDPGRLKELLIPGAELLLHPSPEGSQRKTKFSTVMVRHEDELISLVSTLPNRFIKELLKENTLPILKDFQYVRAEPSCGNHRFDFLLNDVNGYPFYLEVKSVTYVENGLAKFPDAVTERGARHANALAELVLNGTGAGILFVCQRSDASKFEPMWDRDPKFSQALLKANQGGVHVWCITSQMSETEMTFKREIPVNLIPPE</sequence>
<dbReference type="InterPro" id="IPR040452">
    <property type="entry name" value="SfsA_C"/>
</dbReference>
<dbReference type="Pfam" id="PF17746">
    <property type="entry name" value="SfsA_N"/>
    <property type="match status" value="1"/>
</dbReference>
<feature type="domain" description="Sugar fermentation stimulation protein C-terminal" evidence="1">
    <location>
        <begin position="83"/>
        <end position="219"/>
    </location>
</feature>
<gene>
    <name evidence="3" type="ORF">METZ01_LOCUS4772</name>
</gene>
<dbReference type="EMBL" id="UINC01000246">
    <property type="protein sequence ID" value="SUZ51918.1"/>
    <property type="molecule type" value="Genomic_DNA"/>
</dbReference>
<evidence type="ECO:0000313" key="3">
    <source>
        <dbReference type="EMBL" id="SUZ51918.1"/>
    </source>
</evidence>
<reference evidence="3" key="1">
    <citation type="submission" date="2018-05" db="EMBL/GenBank/DDBJ databases">
        <authorList>
            <person name="Lanie J.A."/>
            <person name="Ng W.-L."/>
            <person name="Kazmierczak K.M."/>
            <person name="Andrzejewski T.M."/>
            <person name="Davidsen T.M."/>
            <person name="Wayne K.J."/>
            <person name="Tettelin H."/>
            <person name="Glass J.I."/>
            <person name="Rusch D."/>
            <person name="Podicherti R."/>
            <person name="Tsui H.-C.T."/>
            <person name="Winkler M.E."/>
        </authorList>
    </citation>
    <scope>NUCLEOTIDE SEQUENCE</scope>
</reference>
<proteinExistence type="inferred from homology"/>
<dbReference type="AlphaFoldDB" id="A0A381NDP2"/>
<organism evidence="3">
    <name type="scientific">marine metagenome</name>
    <dbReference type="NCBI Taxonomy" id="408172"/>
    <lineage>
        <taxon>unclassified sequences</taxon>
        <taxon>metagenomes</taxon>
        <taxon>ecological metagenomes</taxon>
    </lineage>
</organism>
<dbReference type="PANTHER" id="PTHR30545">
    <property type="entry name" value="SUGAR FERMENTATION STIMULATION PROTEIN A"/>
    <property type="match status" value="1"/>
</dbReference>
<dbReference type="CDD" id="cd22359">
    <property type="entry name" value="SfsA-like_bacterial"/>
    <property type="match status" value="1"/>
</dbReference>
<dbReference type="GO" id="GO:0003677">
    <property type="term" value="F:DNA binding"/>
    <property type="evidence" value="ECO:0007669"/>
    <property type="project" value="InterPro"/>
</dbReference>
<dbReference type="InterPro" id="IPR041465">
    <property type="entry name" value="SfsA_N"/>
</dbReference>
<protein>
    <recommendedName>
        <fullName evidence="4">Sugar fermentation stimulation protein C-terminal domain-containing protein</fullName>
    </recommendedName>
</protein>
<dbReference type="HAMAP" id="MF_00095">
    <property type="entry name" value="SfsA"/>
    <property type="match status" value="1"/>
</dbReference>